<dbReference type="Proteomes" id="UP001497527">
    <property type="component" value="Unassembled WGS sequence"/>
</dbReference>
<evidence type="ECO:0000313" key="2">
    <source>
        <dbReference type="Proteomes" id="UP001497527"/>
    </source>
</evidence>
<protein>
    <submittedName>
        <fullName evidence="1">Uncharacterized protein</fullName>
    </submittedName>
</protein>
<comment type="caution">
    <text evidence="1">The sequence shown here is derived from an EMBL/GenBank/DDBJ whole genome shotgun (WGS) entry which is preliminary data.</text>
</comment>
<name>A0ABP1EZF1_9FLAO</name>
<proteinExistence type="predicted"/>
<dbReference type="EMBL" id="CAXJIO010000013">
    <property type="protein sequence ID" value="CAL2103689.1"/>
    <property type="molecule type" value="Genomic_DNA"/>
</dbReference>
<keyword evidence="2" id="KW-1185">Reference proteome</keyword>
<gene>
    <name evidence="1" type="ORF">T190423A01A_40282</name>
</gene>
<accession>A0ABP1EZF1</accession>
<organism evidence="1 2">
    <name type="scientific">Tenacibaculum polynesiense</name>
    <dbReference type="NCBI Taxonomy" id="3137857"/>
    <lineage>
        <taxon>Bacteria</taxon>
        <taxon>Pseudomonadati</taxon>
        <taxon>Bacteroidota</taxon>
        <taxon>Flavobacteriia</taxon>
        <taxon>Flavobacteriales</taxon>
        <taxon>Flavobacteriaceae</taxon>
        <taxon>Tenacibaculum</taxon>
    </lineage>
</organism>
<sequence>MKVMLFLRIDKEGSGTYDADNQCDVHG</sequence>
<reference evidence="1 2" key="1">
    <citation type="submission" date="2024-05" db="EMBL/GenBank/DDBJ databases">
        <authorList>
            <person name="Duchaud E."/>
        </authorList>
    </citation>
    <scope>NUCLEOTIDE SEQUENCE [LARGE SCALE GENOMIC DNA]</scope>
    <source>
        <strain evidence="1">Ena-SAMPLE-TAB-13-05-2024-13:56:06:370-140308</strain>
    </source>
</reference>
<evidence type="ECO:0000313" key="1">
    <source>
        <dbReference type="EMBL" id="CAL2103689.1"/>
    </source>
</evidence>